<keyword evidence="5" id="KW-0862">Zinc</keyword>
<dbReference type="Gene3D" id="2.60.40.1110">
    <property type="match status" value="1"/>
</dbReference>
<keyword evidence="7 8" id="KW-0727">SH2 domain</keyword>
<dbReference type="InterPro" id="IPR029021">
    <property type="entry name" value="Prot-tyrosine_phosphatase-like"/>
</dbReference>
<dbReference type="PANTHER" id="PTHR45734">
    <property type="entry name" value="TENSIN"/>
    <property type="match status" value="1"/>
</dbReference>
<dbReference type="OrthoDB" id="6273691at2759"/>
<feature type="region of interest" description="Disordered" evidence="9">
    <location>
        <begin position="981"/>
        <end position="1074"/>
    </location>
</feature>
<dbReference type="InterPro" id="IPR013625">
    <property type="entry name" value="PTB"/>
</dbReference>
<feature type="compositionally biased region" description="Basic and acidic residues" evidence="9">
    <location>
        <begin position="816"/>
        <end position="829"/>
    </location>
</feature>
<dbReference type="Proteomes" id="UP000494165">
    <property type="component" value="Unassembled WGS sequence"/>
</dbReference>
<dbReference type="InterPro" id="IPR036860">
    <property type="entry name" value="SH2_dom_sf"/>
</dbReference>
<dbReference type="PROSITE" id="PS51182">
    <property type="entry name" value="C2_TENSIN"/>
    <property type="match status" value="1"/>
</dbReference>
<feature type="domain" description="C2 tensin-type" evidence="12">
    <location>
        <begin position="304"/>
        <end position="448"/>
    </location>
</feature>
<dbReference type="SUPFAM" id="SSF50729">
    <property type="entry name" value="PH domain-like"/>
    <property type="match status" value="1"/>
</dbReference>
<dbReference type="CDD" id="cd01213">
    <property type="entry name" value="PTB_tensin"/>
    <property type="match status" value="1"/>
</dbReference>
<dbReference type="SUPFAM" id="SSF52799">
    <property type="entry name" value="(Phosphotyrosine protein) phosphatases II"/>
    <property type="match status" value="1"/>
</dbReference>
<gene>
    <name evidence="13" type="ORF">CLODIP_2_CD10872</name>
</gene>
<evidence type="ECO:0000313" key="14">
    <source>
        <dbReference type="Proteomes" id="UP000494165"/>
    </source>
</evidence>
<dbReference type="EMBL" id="CADEPI010000124">
    <property type="protein sequence ID" value="CAB3376137.1"/>
    <property type="molecule type" value="Genomic_DNA"/>
</dbReference>
<evidence type="ECO:0000259" key="10">
    <source>
        <dbReference type="PROSITE" id="PS50001"/>
    </source>
</evidence>
<dbReference type="GO" id="GO:0004721">
    <property type="term" value="F:phosphoprotein phosphatase activity"/>
    <property type="evidence" value="ECO:0007669"/>
    <property type="project" value="UniProtKB-KW"/>
</dbReference>
<keyword evidence="3" id="KW-0479">Metal-binding</keyword>
<dbReference type="PANTHER" id="PTHR45734:SF10">
    <property type="entry name" value="BLISTERY, ISOFORM A"/>
    <property type="match status" value="1"/>
</dbReference>
<feature type="domain" description="SH2" evidence="10">
    <location>
        <begin position="1090"/>
        <end position="1195"/>
    </location>
</feature>
<keyword evidence="4" id="KW-0378">Hydrolase</keyword>
<feature type="compositionally biased region" description="Low complexity" evidence="9">
    <location>
        <begin position="566"/>
        <end position="579"/>
    </location>
</feature>
<dbReference type="InterPro" id="IPR000980">
    <property type="entry name" value="SH2"/>
</dbReference>
<feature type="compositionally biased region" description="Pro residues" evidence="9">
    <location>
        <begin position="651"/>
        <end position="663"/>
    </location>
</feature>
<feature type="compositionally biased region" description="Low complexity" evidence="9">
    <location>
        <begin position="629"/>
        <end position="650"/>
    </location>
</feature>
<dbReference type="CDD" id="cd20826">
    <property type="entry name" value="C1_TNS2-like"/>
    <property type="match status" value="1"/>
</dbReference>
<keyword evidence="6" id="KW-0904">Protein phosphatase</keyword>
<evidence type="ECO:0008006" key="15">
    <source>
        <dbReference type="Google" id="ProtNLM"/>
    </source>
</evidence>
<feature type="region of interest" description="Disordered" evidence="9">
    <location>
        <begin position="784"/>
        <end position="845"/>
    </location>
</feature>
<evidence type="ECO:0000256" key="3">
    <source>
        <dbReference type="ARBA" id="ARBA00022723"/>
    </source>
</evidence>
<dbReference type="Gene3D" id="3.30.60.20">
    <property type="match status" value="1"/>
</dbReference>
<evidence type="ECO:0000256" key="7">
    <source>
        <dbReference type="ARBA" id="ARBA00022999"/>
    </source>
</evidence>
<protein>
    <recommendedName>
        <fullName evidence="15">Tensin</fullName>
    </recommendedName>
</protein>
<keyword evidence="14" id="KW-1185">Reference proteome</keyword>
<sequence>MPWTCFGRRKKGARRPSVSPPLHLLLKPGQVQQHAFKKKVLRRAQPCHLCHQPVSRQASCCRVCKYVCHEECESRHNGSVAENGAISKISALRSKQLSMVSTPRRSDSIPGGDEEWMQRPVASSRDSASMQLNYITERMLALWLPAEDANEARAGLNRAAGLLANKHAHHYMIFNLSARCVLNGGSDESEAMSVREVGWARGLAPPLERLCALCKELDAWLCAEPTLRLAVLSAQGRDGRERLGVAVSAFMHYSLICGADDQALDRYAMARFLEDRVGNLLQPSNKRYLNYFSGLLSGTIKINAQPLYLTHVTLIGTPSYEPADVLPSTPENYNGGGCRLFLKVYQGLVPVHTSPVYRVAGSTRRLTVAFERSLQLRGDVMLRCYHRYPPHQAPNHSGEGRELIFSCQFHTCAIADYNLTFTRQELDHACLDLRFPLDGAVELNFSPSPSPRQPSPAPTPSVPVDPSPDPVTRWDSLDTLLSPAQVTPGPFECITPPHHRVGSCSPGAVSQPLGIDCSGGAYTPGPVDGSLYATVSKKSPSQPGGVHSPLTVSMDSGISSAGNGGQTATAGASSATATASEHQKMLDQLLSDMLLTVENIPDLPASPNTTPTVIDGIDDSLRALQEFQSQSPSSASAAGGAVGSWRRPGASCPPPPPPPPRPALPAELDNQLPYHARHDSRPFTYGTLPSSSDTMSSSASTSTTLRSVVFNEPQPRATLASPSLVRKTVVVSTPNHNNSNTNTWSPNGTSKWSDTNHHYSNGNAYVSPSSSGTTTRRGKLYIEDDDSRDVLDGYPDSTLSSTTSGGLTWLQRQQQKLRERKEQQVRAERPNGCSPRRPSTEDGYASDTTLLLSGIEDDPLVADSPSPQYTSPFAVNSTHSFNRGISAPSSPILPNRSSSRERTLRYQGSQSHHQELATIMSGVKPLSRQKSDTSFDRERPFVAVKRAHEQQQINNRRLDSQPSYSPPQLYSVVRTKVNGYARSPTLHNGDELDASSRPQTPAFPVHPRTPYSNNAAEAAGLPPKSPTAQRRLRMRKWPSNTSLSSRERSMSPEGMNTSRRSSIQSSGGETVTQEVSPVHVKFVRDTSKFWYKPNISREDAIGLLKEQAPGTFVVRDSNSFPGAFGLALKVATAPPSTPGGGRDNELVRHFLIEPTSRGVKLKGCANEPVFSSLSALVYQHSITAIALPCRLLLPEKDIAQNEARGTLSMTQQLLAQGAACNVLYLITVDTESLTGPQAIRRAVAQLFSSRPLPKATIVHFKVSSQGITLTDNRRTLFFRRHYPVNAISFCGQDPDDHRWSQKSEDTGMPISSNRCFGFVARKQGSLTADNQCHLFAELEPEQPATAIVNFVSKVMMVGSHSPSLSGKNV</sequence>
<dbReference type="InterPro" id="IPR006020">
    <property type="entry name" value="PTB/PI_dom"/>
</dbReference>
<evidence type="ECO:0000256" key="1">
    <source>
        <dbReference type="ARBA" id="ARBA00007881"/>
    </source>
</evidence>
<dbReference type="SMART" id="SM00252">
    <property type="entry name" value="SH2"/>
    <property type="match status" value="1"/>
</dbReference>
<dbReference type="InterPro" id="IPR035892">
    <property type="entry name" value="C2_domain_sf"/>
</dbReference>
<evidence type="ECO:0000256" key="2">
    <source>
        <dbReference type="ARBA" id="ARBA00022553"/>
    </source>
</evidence>
<comment type="caution">
    <text evidence="13">The sequence shown here is derived from an EMBL/GenBank/DDBJ whole genome shotgun (WGS) entry which is preliminary data.</text>
</comment>
<feature type="compositionally biased region" description="Pro residues" evidence="9">
    <location>
        <begin position="448"/>
        <end position="469"/>
    </location>
</feature>
<dbReference type="InterPro" id="IPR051484">
    <property type="entry name" value="Tensin_PTEN_phosphatase"/>
</dbReference>
<dbReference type="Pfam" id="PF10409">
    <property type="entry name" value="PTEN_C2"/>
    <property type="match status" value="1"/>
</dbReference>
<dbReference type="GO" id="GO:0046872">
    <property type="term" value="F:metal ion binding"/>
    <property type="evidence" value="ECO:0007669"/>
    <property type="project" value="UniProtKB-KW"/>
</dbReference>
<evidence type="ECO:0000259" key="11">
    <source>
        <dbReference type="PROSITE" id="PS50081"/>
    </source>
</evidence>
<reference evidence="13 14" key="1">
    <citation type="submission" date="2020-04" db="EMBL/GenBank/DDBJ databases">
        <authorList>
            <person name="Alioto T."/>
            <person name="Alioto T."/>
            <person name="Gomez Garrido J."/>
        </authorList>
    </citation>
    <scope>NUCLEOTIDE SEQUENCE [LARGE SCALE GENOMIC DNA]</scope>
</reference>
<proteinExistence type="inferred from homology"/>
<dbReference type="Gene3D" id="2.30.29.30">
    <property type="entry name" value="Pleckstrin-homology domain (PH domain)/Phosphotyrosine-binding domain (PTB)"/>
    <property type="match status" value="1"/>
</dbReference>
<dbReference type="PROSITE" id="PS50001">
    <property type="entry name" value="SH2"/>
    <property type="match status" value="1"/>
</dbReference>
<dbReference type="SMART" id="SM00462">
    <property type="entry name" value="PTB"/>
    <property type="match status" value="1"/>
</dbReference>
<dbReference type="InterPro" id="IPR046349">
    <property type="entry name" value="C1-like_sf"/>
</dbReference>
<feature type="compositionally biased region" description="Low complexity" evidence="9">
    <location>
        <begin position="690"/>
        <end position="699"/>
    </location>
</feature>
<feature type="region of interest" description="Disordered" evidence="9">
    <location>
        <begin position="881"/>
        <end position="900"/>
    </location>
</feature>
<feature type="region of interest" description="Disordered" evidence="9">
    <location>
        <begin position="537"/>
        <end position="579"/>
    </location>
</feature>
<dbReference type="InterPro" id="IPR033929">
    <property type="entry name" value="Tensin_PTB"/>
</dbReference>
<comment type="similarity">
    <text evidence="1">Belongs to the PTEN phosphatase protein family.</text>
</comment>
<evidence type="ECO:0000256" key="8">
    <source>
        <dbReference type="PROSITE-ProRule" id="PRU00191"/>
    </source>
</evidence>
<keyword evidence="2" id="KW-0597">Phosphoprotein</keyword>
<dbReference type="Gene3D" id="3.90.190.10">
    <property type="entry name" value="Protein tyrosine phosphatase superfamily"/>
    <property type="match status" value="1"/>
</dbReference>
<feature type="domain" description="Phorbol-ester/DAG-type" evidence="11">
    <location>
        <begin position="33"/>
        <end position="80"/>
    </location>
</feature>
<dbReference type="SUPFAM" id="SSF49562">
    <property type="entry name" value="C2 domain (Calcium/lipid-binding domain, CaLB)"/>
    <property type="match status" value="1"/>
</dbReference>
<evidence type="ECO:0000256" key="5">
    <source>
        <dbReference type="ARBA" id="ARBA00022833"/>
    </source>
</evidence>
<dbReference type="InterPro" id="IPR002219">
    <property type="entry name" value="PKC_DAG/PE"/>
</dbReference>
<evidence type="ECO:0000256" key="9">
    <source>
        <dbReference type="SAM" id="MobiDB-lite"/>
    </source>
</evidence>
<feature type="compositionally biased region" description="Low complexity" evidence="9">
    <location>
        <begin position="797"/>
        <end position="814"/>
    </location>
</feature>
<dbReference type="SUPFAM" id="SSF57889">
    <property type="entry name" value="Cysteine-rich domain"/>
    <property type="match status" value="1"/>
</dbReference>
<evidence type="ECO:0000259" key="12">
    <source>
        <dbReference type="PROSITE" id="PS51182"/>
    </source>
</evidence>
<feature type="region of interest" description="Disordered" evidence="9">
    <location>
        <begin position="626"/>
        <end position="699"/>
    </location>
</feature>
<accession>A0A8S1D3A7</accession>
<dbReference type="InterPro" id="IPR014020">
    <property type="entry name" value="Tensin_C2-dom"/>
</dbReference>
<dbReference type="PROSITE" id="PS50081">
    <property type="entry name" value="ZF_DAG_PE_2"/>
    <property type="match status" value="1"/>
</dbReference>
<feature type="region of interest" description="Disordered" evidence="9">
    <location>
        <begin position="444"/>
        <end position="472"/>
    </location>
</feature>
<dbReference type="SMART" id="SM01326">
    <property type="entry name" value="PTEN_C2"/>
    <property type="match status" value="1"/>
</dbReference>
<dbReference type="SUPFAM" id="SSF55550">
    <property type="entry name" value="SH2 domain"/>
    <property type="match status" value="1"/>
</dbReference>
<evidence type="ECO:0000313" key="13">
    <source>
        <dbReference type="EMBL" id="CAB3376137.1"/>
    </source>
</evidence>
<name>A0A8S1D3A7_9INSE</name>
<dbReference type="CDD" id="cd09927">
    <property type="entry name" value="SH2_Tensin_like"/>
    <property type="match status" value="1"/>
</dbReference>
<dbReference type="Pfam" id="PF08416">
    <property type="entry name" value="PTB"/>
    <property type="match status" value="1"/>
</dbReference>
<dbReference type="GO" id="GO:0005925">
    <property type="term" value="C:focal adhesion"/>
    <property type="evidence" value="ECO:0007669"/>
    <property type="project" value="TreeGrafter"/>
</dbReference>
<evidence type="ECO:0000256" key="6">
    <source>
        <dbReference type="ARBA" id="ARBA00022912"/>
    </source>
</evidence>
<dbReference type="Pfam" id="PF00017">
    <property type="entry name" value="SH2"/>
    <property type="match status" value="1"/>
</dbReference>
<dbReference type="Gene3D" id="3.30.505.10">
    <property type="entry name" value="SH2 domain"/>
    <property type="match status" value="1"/>
</dbReference>
<dbReference type="InterPro" id="IPR011993">
    <property type="entry name" value="PH-like_dom_sf"/>
</dbReference>
<evidence type="ECO:0000256" key="4">
    <source>
        <dbReference type="ARBA" id="ARBA00022801"/>
    </source>
</evidence>
<organism evidence="13 14">
    <name type="scientific">Cloeon dipterum</name>
    <dbReference type="NCBI Taxonomy" id="197152"/>
    <lineage>
        <taxon>Eukaryota</taxon>
        <taxon>Metazoa</taxon>
        <taxon>Ecdysozoa</taxon>
        <taxon>Arthropoda</taxon>
        <taxon>Hexapoda</taxon>
        <taxon>Insecta</taxon>
        <taxon>Pterygota</taxon>
        <taxon>Palaeoptera</taxon>
        <taxon>Ephemeroptera</taxon>
        <taxon>Pisciforma</taxon>
        <taxon>Baetidae</taxon>
        <taxon>Cloeon</taxon>
    </lineage>
</organism>
<feature type="region of interest" description="Disordered" evidence="9">
    <location>
        <begin position="100"/>
        <end position="122"/>
    </location>
</feature>
<feature type="compositionally biased region" description="Polar residues" evidence="9">
    <location>
        <begin position="1054"/>
        <end position="1074"/>
    </location>
</feature>
<feature type="region of interest" description="Disordered" evidence="9">
    <location>
        <begin position="948"/>
        <end position="967"/>
    </location>
</feature>
<dbReference type="InterPro" id="IPR035012">
    <property type="entry name" value="Tensin-like_SH2"/>
</dbReference>